<gene>
    <name evidence="1" type="ORF">TIFTF001_025252</name>
</gene>
<dbReference type="AlphaFoldDB" id="A0AA88AQY8"/>
<dbReference type="Gene3D" id="3.40.50.2000">
    <property type="entry name" value="Glycogen Phosphorylase B"/>
    <property type="match status" value="1"/>
</dbReference>
<evidence type="ECO:0000313" key="2">
    <source>
        <dbReference type="Proteomes" id="UP001187192"/>
    </source>
</evidence>
<protein>
    <submittedName>
        <fullName evidence="1">Uncharacterized protein</fullName>
    </submittedName>
</protein>
<organism evidence="1 2">
    <name type="scientific">Ficus carica</name>
    <name type="common">Common fig</name>
    <dbReference type="NCBI Taxonomy" id="3494"/>
    <lineage>
        <taxon>Eukaryota</taxon>
        <taxon>Viridiplantae</taxon>
        <taxon>Streptophyta</taxon>
        <taxon>Embryophyta</taxon>
        <taxon>Tracheophyta</taxon>
        <taxon>Spermatophyta</taxon>
        <taxon>Magnoliopsida</taxon>
        <taxon>eudicotyledons</taxon>
        <taxon>Gunneridae</taxon>
        <taxon>Pentapetalae</taxon>
        <taxon>rosids</taxon>
        <taxon>fabids</taxon>
        <taxon>Rosales</taxon>
        <taxon>Moraceae</taxon>
        <taxon>Ficeae</taxon>
        <taxon>Ficus</taxon>
    </lineage>
</organism>
<dbReference type="Proteomes" id="UP001187192">
    <property type="component" value="Unassembled WGS sequence"/>
</dbReference>
<dbReference type="SUPFAM" id="SSF53756">
    <property type="entry name" value="UDP-Glycosyltransferase/glycogen phosphorylase"/>
    <property type="match status" value="1"/>
</dbReference>
<name>A0AA88AQY8_FICCA</name>
<sequence length="193" mass="21407">MEDPRQSKNGFGNNEIVQETLAFKEKAILSPTNSESLVAKEMKNAGKVRGNTEEAPTRELHMFRASFIGEKESSANGGGVGGEQNIFSSGFNLKDHLKMQLPEGFEERKSGKGKIVEWTPQTQVLAGPSFCGCNSIYDIKRKPTHVFGRLSWSPSTCISARRAAIFFEEEISWRRRGLQFGDGEGVEGRRTGF</sequence>
<keyword evidence="2" id="KW-1185">Reference proteome</keyword>
<evidence type="ECO:0000313" key="1">
    <source>
        <dbReference type="EMBL" id="GMN56137.1"/>
    </source>
</evidence>
<accession>A0AA88AQY8</accession>
<proteinExistence type="predicted"/>
<reference evidence="1" key="1">
    <citation type="submission" date="2023-07" db="EMBL/GenBank/DDBJ databases">
        <title>draft genome sequence of fig (Ficus carica).</title>
        <authorList>
            <person name="Takahashi T."/>
            <person name="Nishimura K."/>
        </authorList>
    </citation>
    <scope>NUCLEOTIDE SEQUENCE</scope>
</reference>
<dbReference type="EMBL" id="BTGU01000061">
    <property type="protein sequence ID" value="GMN56137.1"/>
    <property type="molecule type" value="Genomic_DNA"/>
</dbReference>
<comment type="caution">
    <text evidence="1">The sequence shown here is derived from an EMBL/GenBank/DDBJ whole genome shotgun (WGS) entry which is preliminary data.</text>
</comment>